<proteinExistence type="predicted"/>
<protein>
    <submittedName>
        <fullName evidence="3">Uncharacterized protein</fullName>
    </submittedName>
</protein>
<dbReference type="EMBL" id="CP035758">
    <property type="protein sequence ID" value="QBD82818.1"/>
    <property type="molecule type" value="Genomic_DNA"/>
</dbReference>
<feature type="coiled-coil region" evidence="1">
    <location>
        <begin position="117"/>
        <end position="170"/>
    </location>
</feature>
<dbReference type="OrthoDB" id="9861746at2"/>
<gene>
    <name evidence="3" type="ORF">EPA93_45400</name>
</gene>
<organism evidence="3 4">
    <name type="scientific">Ktedonosporobacter rubrisoli</name>
    <dbReference type="NCBI Taxonomy" id="2509675"/>
    <lineage>
        <taxon>Bacteria</taxon>
        <taxon>Bacillati</taxon>
        <taxon>Chloroflexota</taxon>
        <taxon>Ktedonobacteria</taxon>
        <taxon>Ktedonobacterales</taxon>
        <taxon>Ktedonosporobacteraceae</taxon>
        <taxon>Ktedonosporobacter</taxon>
    </lineage>
</organism>
<evidence type="ECO:0000313" key="4">
    <source>
        <dbReference type="Proteomes" id="UP000290365"/>
    </source>
</evidence>
<feature type="compositionally biased region" description="Polar residues" evidence="2">
    <location>
        <begin position="196"/>
        <end position="208"/>
    </location>
</feature>
<dbReference type="RefSeq" id="WP_129893887.1">
    <property type="nucleotide sequence ID" value="NZ_CP035758.1"/>
</dbReference>
<dbReference type="KEGG" id="kbs:EPA93_45400"/>
<keyword evidence="4" id="KW-1185">Reference proteome</keyword>
<name>A0A4P6K3I2_KTERU</name>
<sequence length="216" mass="25038">MLLNPQAVEKLKSVTEISWYPYYYRTHAQRNEQARLFVEEAGRLLDQQAESTIKHVVELYCKGDISYEWYSELIEQVSKEEEARGATLGAASARNHVFGFAQRTLDREKEQIAALALAEAKKSHELERQKADQAIKEAVRQGLAEIITAKQQFEEQKNQNTQTLQEIVEQRLADLNALMGEQEEYLLRQNEQLVEQTRTQVDQVVSSRLQEEIDKR</sequence>
<dbReference type="AlphaFoldDB" id="A0A4P6K3I2"/>
<reference evidence="3 4" key="1">
    <citation type="submission" date="2019-01" db="EMBL/GenBank/DDBJ databases">
        <title>Ktedonosporobacter rubrisoli SCAWS-G2.</title>
        <authorList>
            <person name="Huang Y."/>
            <person name="Yan B."/>
        </authorList>
    </citation>
    <scope>NUCLEOTIDE SEQUENCE [LARGE SCALE GENOMIC DNA]</scope>
    <source>
        <strain evidence="3 4">SCAWS-G2</strain>
    </source>
</reference>
<evidence type="ECO:0000256" key="1">
    <source>
        <dbReference type="SAM" id="Coils"/>
    </source>
</evidence>
<keyword evidence="1" id="KW-0175">Coiled coil</keyword>
<dbReference type="Proteomes" id="UP000290365">
    <property type="component" value="Chromosome"/>
</dbReference>
<evidence type="ECO:0000313" key="3">
    <source>
        <dbReference type="EMBL" id="QBD82818.1"/>
    </source>
</evidence>
<feature type="region of interest" description="Disordered" evidence="2">
    <location>
        <begin position="196"/>
        <end position="216"/>
    </location>
</feature>
<accession>A0A4P6K3I2</accession>
<evidence type="ECO:0000256" key="2">
    <source>
        <dbReference type="SAM" id="MobiDB-lite"/>
    </source>
</evidence>